<evidence type="ECO:0000256" key="1">
    <source>
        <dbReference type="ARBA" id="ARBA00007819"/>
    </source>
</evidence>
<dbReference type="GO" id="GO:0030435">
    <property type="term" value="P:sporulation resulting in formation of a cellular spore"/>
    <property type="evidence" value="ECO:0007669"/>
    <property type="project" value="UniProtKB-KW"/>
</dbReference>
<dbReference type="RefSeq" id="WP_107332408.1">
    <property type="nucleotide sequence ID" value="NZ_CAKLIJ010000001.1"/>
</dbReference>
<dbReference type="GO" id="GO:0001907">
    <property type="term" value="P:symbiont-mediated killing of host cell"/>
    <property type="evidence" value="ECO:0007669"/>
    <property type="project" value="InterPro"/>
</dbReference>
<comment type="similarity">
    <text evidence="1">Belongs to the delta endotoxin family.</text>
</comment>
<dbReference type="Gene3D" id="1.20.190.10">
    <property type="entry name" value="Pesticidal crystal protein, N-terminal domain"/>
    <property type="match status" value="1"/>
</dbReference>
<dbReference type="EMBL" id="PDVW01000033">
    <property type="protein sequence ID" value="POY48408.1"/>
    <property type="molecule type" value="Genomic_DNA"/>
</dbReference>
<dbReference type="Gene3D" id="2.100.10.30">
    <property type="entry name" value="Jacalin-like lectin domain"/>
    <property type="match status" value="1"/>
</dbReference>
<protein>
    <recommendedName>
        <fullName evidence="5">Pesticidal crystal protein domain-containing protein</fullName>
    </recommendedName>
</protein>
<dbReference type="InterPro" id="IPR036716">
    <property type="entry name" value="Pest_crys_N_sf"/>
</dbReference>
<reference evidence="6" key="1">
    <citation type="submission" date="2017-12" db="EMBL/GenBank/DDBJ databases">
        <title>First report on the novel genomospecies/subspecies of Pectobacterium carotovorum in Russia.</title>
        <authorList>
            <person name="Shirshikov F.V."/>
            <person name="Miroshnikov K."/>
            <person name="Toshakov S.V."/>
            <person name="Kabanova A.P."/>
            <person name="Barannik A.P."/>
            <person name="Shneider M."/>
            <person name="Ignatov A.N."/>
            <person name="Miroshnikov K.A."/>
        </authorList>
    </citation>
    <scope>NUCLEOTIDE SEQUENCE [LARGE SCALE GENOMIC DNA]</scope>
    <source>
        <strain evidence="6">F131</strain>
    </source>
</reference>
<accession>A0A855MG87</accession>
<comment type="caution">
    <text evidence="6">The sequence shown here is derived from an EMBL/GenBank/DDBJ whole genome shotgun (WGS) entry which is preliminary data.</text>
</comment>
<keyword evidence="2" id="KW-0800">Toxin</keyword>
<dbReference type="GO" id="GO:0090729">
    <property type="term" value="F:toxin activity"/>
    <property type="evidence" value="ECO:0007669"/>
    <property type="project" value="UniProtKB-KW"/>
</dbReference>
<feature type="domain" description="Pesticidal crystal protein" evidence="5">
    <location>
        <begin position="44"/>
        <end position="217"/>
    </location>
</feature>
<evidence type="ECO:0000259" key="5">
    <source>
        <dbReference type="Pfam" id="PF03945"/>
    </source>
</evidence>
<dbReference type="InterPro" id="IPR036404">
    <property type="entry name" value="Jacalin-like_lectin_dom_sf"/>
</dbReference>
<dbReference type="SUPFAM" id="SSF56849">
    <property type="entry name" value="delta-Endotoxin (insectocide), N-terminal domain"/>
    <property type="match status" value="1"/>
</dbReference>
<evidence type="ECO:0000256" key="4">
    <source>
        <dbReference type="ARBA" id="ARBA00023026"/>
    </source>
</evidence>
<dbReference type="Pfam" id="PF03945">
    <property type="entry name" value="Endotoxin_N"/>
    <property type="match status" value="1"/>
</dbReference>
<organism evidence="6">
    <name type="scientific">Pectobacterium versatile</name>
    <dbReference type="NCBI Taxonomy" id="2488639"/>
    <lineage>
        <taxon>Bacteria</taxon>
        <taxon>Pseudomonadati</taxon>
        <taxon>Pseudomonadota</taxon>
        <taxon>Gammaproteobacteria</taxon>
        <taxon>Enterobacterales</taxon>
        <taxon>Pectobacteriaceae</taxon>
        <taxon>Pectobacterium</taxon>
    </lineage>
</organism>
<keyword evidence="3" id="KW-0749">Sporulation</keyword>
<dbReference type="AlphaFoldDB" id="A0A855MG87"/>
<name>A0A855MG87_9GAMM</name>
<evidence type="ECO:0000313" key="6">
    <source>
        <dbReference type="EMBL" id="POY48408.1"/>
    </source>
</evidence>
<evidence type="ECO:0000256" key="3">
    <source>
        <dbReference type="ARBA" id="ARBA00022969"/>
    </source>
</evidence>
<sequence>MNNYTANVGFKKEFNPILLTPQDTFLLRMSIEQVDVSGILKSVLQKGVSFIPTVGPALSFMIGFFWPQKKSDLWQQVLDLVDQKIRESELKVIRGILSGDLAYKKMRMEAVATMMEKSPGTPETRATFNNLADEFYGFQEKFSSFKEDDSTNYLILPMYSITVMLELVYWINGLEKKDQLGLSYIEVAKLEGYVNETFDIARKYIEDMYKEKLEDAYENSPGDDIVNNVMSVHGYCQLNGVEYISIWRKIKEAQSISKQFYVDVLTYSIFFGRQTPKLKYLALTDAEDMPPPFRPNIVNGKRTKIRHITGCITRIGGTARVGGLKLDFEDGSTYDLGTITGETRSISLNGSTIKSVEVWGRGAIDELRFNLSDGRVFSFGEMGTTNYMRFSISEEHHIAGMFLSSDATGLARQAANFGVSYQLNEDFELKE</sequence>
<dbReference type="InterPro" id="IPR005639">
    <property type="entry name" value="Pest_crys_dom_I"/>
</dbReference>
<proteinExistence type="inferred from homology"/>
<keyword evidence="4" id="KW-0843">Virulence</keyword>
<evidence type="ECO:0000256" key="2">
    <source>
        <dbReference type="ARBA" id="ARBA00022656"/>
    </source>
</evidence>
<gene>
    <name evidence="6" type="ORF">F131LOC_03843</name>
</gene>